<feature type="transmembrane region" description="Helical" evidence="6">
    <location>
        <begin position="532"/>
        <end position="554"/>
    </location>
</feature>
<keyword evidence="5 6" id="KW-0472">Membrane</keyword>
<keyword evidence="3 6" id="KW-0812">Transmembrane</keyword>
<organism evidence="7 8">
    <name type="scientific">Sphagnum troendelagicum</name>
    <dbReference type="NCBI Taxonomy" id="128251"/>
    <lineage>
        <taxon>Eukaryota</taxon>
        <taxon>Viridiplantae</taxon>
        <taxon>Streptophyta</taxon>
        <taxon>Embryophyta</taxon>
        <taxon>Bryophyta</taxon>
        <taxon>Sphagnophytina</taxon>
        <taxon>Sphagnopsida</taxon>
        <taxon>Sphagnales</taxon>
        <taxon>Sphagnaceae</taxon>
        <taxon>Sphagnum</taxon>
    </lineage>
</organism>
<keyword evidence="4 6" id="KW-1133">Transmembrane helix</keyword>
<dbReference type="InterPro" id="IPR005495">
    <property type="entry name" value="LptG/LptF_permease"/>
</dbReference>
<feature type="transmembrane region" description="Helical" evidence="6">
    <location>
        <begin position="566"/>
        <end position="584"/>
    </location>
</feature>
<dbReference type="Pfam" id="PF03739">
    <property type="entry name" value="LptF_LptG"/>
    <property type="match status" value="1"/>
</dbReference>
<evidence type="ECO:0000256" key="1">
    <source>
        <dbReference type="ARBA" id="ARBA00004651"/>
    </source>
</evidence>
<name>A0ABP0ULB8_9BRYO</name>
<evidence type="ECO:0000256" key="5">
    <source>
        <dbReference type="ARBA" id="ARBA00023136"/>
    </source>
</evidence>
<evidence type="ECO:0000313" key="8">
    <source>
        <dbReference type="Proteomes" id="UP001497512"/>
    </source>
</evidence>
<comment type="subcellular location">
    <subcellularLocation>
        <location evidence="1">Cell membrane</location>
        <topology evidence="1">Multi-pass membrane protein</topology>
    </subcellularLocation>
</comment>
<accession>A0ABP0ULB8</accession>
<feature type="transmembrane region" description="Helical" evidence="6">
    <location>
        <begin position="220"/>
        <end position="241"/>
    </location>
</feature>
<evidence type="ECO:0000256" key="3">
    <source>
        <dbReference type="ARBA" id="ARBA00022692"/>
    </source>
</evidence>
<feature type="transmembrane region" description="Helical" evidence="6">
    <location>
        <begin position="262"/>
        <end position="281"/>
    </location>
</feature>
<evidence type="ECO:0000256" key="4">
    <source>
        <dbReference type="ARBA" id="ARBA00022989"/>
    </source>
</evidence>
<evidence type="ECO:0000313" key="7">
    <source>
        <dbReference type="EMBL" id="CAK9224253.1"/>
    </source>
</evidence>
<protein>
    <submittedName>
        <fullName evidence="7">Uncharacterized protein</fullName>
    </submittedName>
</protein>
<sequence>MMLRIPRVDSKGFLVMDIPTNLVLSRGLRNFQVTENLGWPAKQGSRSQKVSSSSSSIMSTTRFRYFARARSMDRLQHHVWPPPLSSSATVVCCKDEMHSQLHLPDHNQLTRCCCVGRHGDVSFECRMGSREKRIWWNEWVTKKQQQQQRLWRGLMAKTSMPVLDSYLLQELLSPLFHGAAGFTLLGISIGVAPEVMTLAKTVGLSFEHFTLFTKITLLRLPAYVGLALPMASLLASLLAFGRMGSDCEIIALRMGGISTLRLLRPAIFLFLAVTIFHLLLAEGITPLANKCVKEVTSIAITSIAMTHSPDRKSLKGTSAAFSEPLIYPEFGEAGLARLLYAHGFDGKSLLNVTLVEMQVLDSQAAKHQKDTLSESKAGIGVKRVVMAEVAIWDETLMMWLFTDGCEYTLGETRGLGAKDVQGDLQMGPKRTNATAHLPFLQAVRQYKIQYVPGLRRAPLEIAELGFNRSFDDMTIKEVSRLQHLMHVSRNVKESRKLQVKLQQRISLPFASVIFGSVGSLLSLRLPAEHKQIGLGLTLAIVFSYYTVSVFGSLVGQLGYINPYLGAWLPNLVGAIFALIVLCTSD</sequence>
<dbReference type="PANTHER" id="PTHR33529:SF6">
    <property type="entry name" value="YJGP_YJGQ FAMILY PERMEASE"/>
    <property type="match status" value="1"/>
</dbReference>
<dbReference type="Proteomes" id="UP001497512">
    <property type="component" value="Chromosome 4"/>
</dbReference>
<dbReference type="PANTHER" id="PTHR33529">
    <property type="entry name" value="SLR0882 PROTEIN-RELATED"/>
    <property type="match status" value="1"/>
</dbReference>
<evidence type="ECO:0000256" key="2">
    <source>
        <dbReference type="ARBA" id="ARBA00022475"/>
    </source>
</evidence>
<reference evidence="7" key="1">
    <citation type="submission" date="2024-02" db="EMBL/GenBank/DDBJ databases">
        <authorList>
            <consortium name="ELIXIR-Norway"/>
            <consortium name="Elixir Norway"/>
        </authorList>
    </citation>
    <scope>NUCLEOTIDE SEQUENCE</scope>
</reference>
<dbReference type="EMBL" id="OZ019896">
    <property type="protein sequence ID" value="CAK9224253.1"/>
    <property type="molecule type" value="Genomic_DNA"/>
</dbReference>
<feature type="transmembrane region" description="Helical" evidence="6">
    <location>
        <begin position="505"/>
        <end position="525"/>
    </location>
</feature>
<evidence type="ECO:0000256" key="6">
    <source>
        <dbReference type="SAM" id="Phobius"/>
    </source>
</evidence>
<keyword evidence="2" id="KW-1003">Cell membrane</keyword>
<gene>
    <name evidence="7" type="ORF">CSSPTR1EN2_LOCUS17239</name>
</gene>
<proteinExistence type="predicted"/>
<keyword evidence="8" id="KW-1185">Reference proteome</keyword>